<dbReference type="Pfam" id="PF06032">
    <property type="entry name" value="S-Me-THD_N"/>
    <property type="match status" value="1"/>
</dbReference>
<evidence type="ECO:0008006" key="5">
    <source>
        <dbReference type="Google" id="ProtNLM"/>
    </source>
</evidence>
<dbReference type="InterPro" id="IPR027479">
    <property type="entry name" value="S-Me-THD_N_sf"/>
</dbReference>
<feature type="domain" description="S-Me-THD-like C-terminal" evidence="2">
    <location>
        <begin position="170"/>
        <end position="334"/>
    </location>
</feature>
<sequence>MSWILGTDDLGPLATGAAVLGSGGAGDPALFELLARQVLATHGPVTVYEHAELPEDAILVSTGLVGSITAFTEKPGNGYEFTRAVIRLRQALATSRPVYVCGYETAGVNAFLPLIVAAQTQTPLVDLDGMGRGLSWLDQTTYDAAGIPIAPFTLTDSHGHTVVAEAITGHEAERYIRTLTVSMGGWSAFAGYPADATAVGSAGVHGALARALRLGRNLDAEPHRRLGSGRVSEVSWQPGTEAAHGSIVVWLGPPDDRPLRIETRNEFLLALDSGRIVATAPDIICLLDQRTMTPLLTERVLPGYQVDVRVYPAPSRWTEPGFAHLASPAAFGYSWAGP</sequence>
<feature type="domain" description="S-Me-THD N-terminal" evidence="1">
    <location>
        <begin position="9"/>
        <end position="165"/>
    </location>
</feature>
<dbReference type="Proteomes" id="UP000641932">
    <property type="component" value="Unassembled WGS sequence"/>
</dbReference>
<evidence type="ECO:0000259" key="2">
    <source>
        <dbReference type="Pfam" id="PF20906"/>
    </source>
</evidence>
<dbReference type="Gene3D" id="2.40.390.10">
    <property type="entry name" value="CV3147-like"/>
    <property type="match status" value="1"/>
</dbReference>
<dbReference type="EMBL" id="BMMS01000020">
    <property type="protein sequence ID" value="GGO93486.1"/>
    <property type="molecule type" value="Genomic_DNA"/>
</dbReference>
<organism evidence="3 4">
    <name type="scientific">Wenjunlia tyrosinilytica</name>
    <dbReference type="NCBI Taxonomy" id="1544741"/>
    <lineage>
        <taxon>Bacteria</taxon>
        <taxon>Bacillati</taxon>
        <taxon>Actinomycetota</taxon>
        <taxon>Actinomycetes</taxon>
        <taxon>Kitasatosporales</taxon>
        <taxon>Streptomycetaceae</taxon>
        <taxon>Wenjunlia</taxon>
    </lineage>
</organism>
<evidence type="ECO:0000313" key="4">
    <source>
        <dbReference type="Proteomes" id="UP000641932"/>
    </source>
</evidence>
<protein>
    <recommendedName>
        <fullName evidence="5">DUF917 domain-containing protein</fullName>
    </recommendedName>
</protein>
<dbReference type="RefSeq" id="WP_189133675.1">
    <property type="nucleotide sequence ID" value="NZ_BMMS01000020.1"/>
</dbReference>
<dbReference type="AlphaFoldDB" id="A0A917ZTR0"/>
<evidence type="ECO:0000313" key="3">
    <source>
        <dbReference type="EMBL" id="GGO93486.1"/>
    </source>
</evidence>
<dbReference type="Pfam" id="PF20906">
    <property type="entry name" value="S-Me-THD_C"/>
    <property type="match status" value="1"/>
</dbReference>
<dbReference type="SUPFAM" id="SSF160991">
    <property type="entry name" value="CV3147-like"/>
    <property type="match status" value="1"/>
</dbReference>
<reference evidence="3" key="2">
    <citation type="submission" date="2020-09" db="EMBL/GenBank/DDBJ databases">
        <authorList>
            <person name="Sun Q."/>
            <person name="Zhou Y."/>
        </authorList>
    </citation>
    <scope>NUCLEOTIDE SEQUENCE</scope>
    <source>
        <strain evidence="3">CGMCC 4.7201</strain>
    </source>
</reference>
<dbReference type="InterPro" id="IPR048350">
    <property type="entry name" value="S-Me-THD-like_C"/>
</dbReference>
<keyword evidence="4" id="KW-1185">Reference proteome</keyword>
<evidence type="ECO:0000259" key="1">
    <source>
        <dbReference type="Pfam" id="PF06032"/>
    </source>
</evidence>
<proteinExistence type="predicted"/>
<dbReference type="InterPro" id="IPR024071">
    <property type="entry name" value="S-Me-THD_C_sf"/>
</dbReference>
<gene>
    <name evidence="3" type="ORF">GCM10012280_46140</name>
</gene>
<accession>A0A917ZTR0</accession>
<dbReference type="InterPro" id="IPR010318">
    <property type="entry name" value="S-Me-THD_N"/>
</dbReference>
<dbReference type="Gene3D" id="3.40.1610.10">
    <property type="entry name" value="CV3147-like domain"/>
    <property type="match status" value="1"/>
</dbReference>
<reference evidence="3" key="1">
    <citation type="journal article" date="2014" name="Int. J. Syst. Evol. Microbiol.">
        <title>Complete genome sequence of Corynebacterium casei LMG S-19264T (=DSM 44701T), isolated from a smear-ripened cheese.</title>
        <authorList>
            <consortium name="US DOE Joint Genome Institute (JGI-PGF)"/>
            <person name="Walter F."/>
            <person name="Albersmeier A."/>
            <person name="Kalinowski J."/>
            <person name="Ruckert C."/>
        </authorList>
    </citation>
    <scope>NUCLEOTIDE SEQUENCE</scope>
    <source>
        <strain evidence="3">CGMCC 4.7201</strain>
    </source>
</reference>
<name>A0A917ZTR0_9ACTN</name>
<comment type="caution">
    <text evidence="3">The sequence shown here is derived from an EMBL/GenBank/DDBJ whole genome shotgun (WGS) entry which is preliminary data.</text>
</comment>